<dbReference type="OrthoDB" id="10531101at2759"/>
<reference evidence="2" key="1">
    <citation type="submission" date="2019-11" db="EMBL/GenBank/DDBJ databases">
        <title>Leishmania tarentolae CDS.</title>
        <authorList>
            <person name="Goto Y."/>
            <person name="Yamagishi J."/>
        </authorList>
    </citation>
    <scope>NUCLEOTIDE SEQUENCE [LARGE SCALE GENOMIC DNA]</scope>
    <source>
        <strain evidence="2">Parrot Tar II</strain>
    </source>
</reference>
<evidence type="ECO:0000313" key="2">
    <source>
        <dbReference type="EMBL" id="GET88091.1"/>
    </source>
</evidence>
<name>A0A640KFX1_LEITA</name>
<feature type="chain" id="PRO_5024899018" description="Secreted protein" evidence="1">
    <location>
        <begin position="20"/>
        <end position="99"/>
    </location>
</feature>
<sequence length="99" mass="10674">MHRARHLLWILAVIVHGEGADESNRQNVRVVALQCLQDNVTGAQVLFIGVSGGDVLGHSVKGLLRKATAHHARAAQHGSSSSALAFCWEIEGRVRTCAR</sequence>
<evidence type="ECO:0000256" key="1">
    <source>
        <dbReference type="SAM" id="SignalP"/>
    </source>
</evidence>
<organism evidence="2 3">
    <name type="scientific">Leishmania tarentolae</name>
    <name type="common">Sauroleishmania tarentolae</name>
    <dbReference type="NCBI Taxonomy" id="5689"/>
    <lineage>
        <taxon>Eukaryota</taxon>
        <taxon>Discoba</taxon>
        <taxon>Euglenozoa</taxon>
        <taxon>Kinetoplastea</taxon>
        <taxon>Metakinetoplastina</taxon>
        <taxon>Trypanosomatida</taxon>
        <taxon>Trypanosomatidae</taxon>
        <taxon>Leishmaniinae</taxon>
        <taxon>Leishmania</taxon>
        <taxon>lizard Leishmania</taxon>
    </lineage>
</organism>
<dbReference type="AlphaFoldDB" id="A0A640KFX1"/>
<accession>A0A640KFX1</accession>
<dbReference type="EMBL" id="BLBS01000025">
    <property type="protein sequence ID" value="GET88091.1"/>
    <property type="molecule type" value="Genomic_DNA"/>
</dbReference>
<evidence type="ECO:0000313" key="3">
    <source>
        <dbReference type="Proteomes" id="UP000419144"/>
    </source>
</evidence>
<proteinExistence type="predicted"/>
<comment type="caution">
    <text evidence="2">The sequence shown here is derived from an EMBL/GenBank/DDBJ whole genome shotgun (WGS) entry which is preliminary data.</text>
</comment>
<feature type="signal peptide" evidence="1">
    <location>
        <begin position="1"/>
        <end position="19"/>
    </location>
</feature>
<keyword evidence="1" id="KW-0732">Signal</keyword>
<dbReference type="Proteomes" id="UP000419144">
    <property type="component" value="Unassembled WGS sequence"/>
</dbReference>
<gene>
    <name evidence="2" type="ORF">LtaPh_2003161</name>
</gene>
<evidence type="ECO:0008006" key="4">
    <source>
        <dbReference type="Google" id="ProtNLM"/>
    </source>
</evidence>
<dbReference type="VEuPathDB" id="TriTrypDB:LtaPh_2003161"/>
<keyword evidence="3" id="KW-1185">Reference proteome</keyword>
<protein>
    <recommendedName>
        <fullName evidence="4">Secreted protein</fullName>
    </recommendedName>
</protein>